<dbReference type="PROSITE" id="PS00211">
    <property type="entry name" value="ABC_TRANSPORTER_1"/>
    <property type="match status" value="1"/>
</dbReference>
<evidence type="ECO:0000256" key="7">
    <source>
        <dbReference type="ARBA" id="ARBA00023136"/>
    </source>
</evidence>
<evidence type="ECO:0000259" key="8">
    <source>
        <dbReference type="PROSITE" id="PS50893"/>
    </source>
</evidence>
<dbReference type="InterPro" id="IPR008995">
    <property type="entry name" value="Mo/tungstate-bd_C_term_dom"/>
</dbReference>
<dbReference type="InterPro" id="IPR050093">
    <property type="entry name" value="ABC_SmlMolc_Importer"/>
</dbReference>
<evidence type="ECO:0000313" key="9">
    <source>
        <dbReference type="EMBL" id="MDM0044741.1"/>
    </source>
</evidence>
<dbReference type="SUPFAM" id="SSF50331">
    <property type="entry name" value="MOP-like"/>
    <property type="match status" value="1"/>
</dbReference>
<dbReference type="PANTHER" id="PTHR42781">
    <property type="entry name" value="SPERMIDINE/PUTRESCINE IMPORT ATP-BINDING PROTEIN POTA"/>
    <property type="match status" value="1"/>
</dbReference>
<evidence type="ECO:0000313" key="10">
    <source>
        <dbReference type="Proteomes" id="UP001174908"/>
    </source>
</evidence>
<feature type="domain" description="ABC transporter" evidence="8">
    <location>
        <begin position="24"/>
        <end position="254"/>
    </location>
</feature>
<dbReference type="InterPro" id="IPR003439">
    <property type="entry name" value="ABC_transporter-like_ATP-bd"/>
</dbReference>
<dbReference type="NCBIfam" id="TIGR03265">
    <property type="entry name" value="PhnT2"/>
    <property type="match status" value="1"/>
</dbReference>
<accession>A0ABT7N9W7</accession>
<evidence type="ECO:0000256" key="3">
    <source>
        <dbReference type="ARBA" id="ARBA00022519"/>
    </source>
</evidence>
<evidence type="ECO:0000256" key="2">
    <source>
        <dbReference type="ARBA" id="ARBA00022475"/>
    </source>
</evidence>
<dbReference type="RefSeq" id="WP_286659859.1">
    <property type="nucleotide sequence ID" value="NZ_JASZYV010000002.1"/>
</dbReference>
<keyword evidence="3" id="KW-0997">Cell inner membrane</keyword>
<keyword evidence="7" id="KW-0472">Membrane</keyword>
<gene>
    <name evidence="9" type="ORF">QTH91_09630</name>
</gene>
<dbReference type="Pfam" id="PF00005">
    <property type="entry name" value="ABC_tran"/>
    <property type="match status" value="1"/>
</dbReference>
<keyword evidence="10" id="KW-1185">Reference proteome</keyword>
<reference evidence="9" key="1">
    <citation type="submission" date="2023-06" db="EMBL/GenBank/DDBJ databases">
        <authorList>
            <person name="Jiang Y."/>
            <person name="Liu Q."/>
        </authorList>
    </citation>
    <scope>NUCLEOTIDE SEQUENCE</scope>
    <source>
        <strain evidence="9">CGMCC 1.12089</strain>
    </source>
</reference>
<sequence length="381" mass="41408">METTVAKPSSPSAGAAPARVPAALEIVGVRKDFESFSALRDVHLRVNAGEMLCFLGPSGCGKTTLLRIIAGLETQTSGQIIQNGKDVSRLPPNQRDYGIVFQSYALFPNLTIAENVGYGLVNSRARRADIKGRVDELLRLVGLPSSGAKYPSQLSGGQQQRVALARALATRPGLLLLDEPLSALDALERIRLRGEIRRLQKQVGITTIMVTHDQEEALSMADRIVVMNHGVIEQVGSPMDIYERPATPFVADFVGKVNVLQSVAMGDQRFRVGDMELQCDACSAAFEPGDAVNLYLRPEDRAVEHLDENTANRLKALVTRVEFLGGLCIAEVTADALRGQTLGLHFSLNQLHDLDIREGNTIDIALRANRIRAFPARAPQA</sequence>
<dbReference type="InterPro" id="IPR013611">
    <property type="entry name" value="Transp-assoc_OB_typ2"/>
</dbReference>
<dbReference type="PROSITE" id="PS50893">
    <property type="entry name" value="ABC_TRANSPORTER_2"/>
    <property type="match status" value="1"/>
</dbReference>
<dbReference type="InterPro" id="IPR017871">
    <property type="entry name" value="ABC_transporter-like_CS"/>
</dbReference>
<keyword evidence="6" id="KW-1278">Translocase</keyword>
<dbReference type="SUPFAM" id="SSF52540">
    <property type="entry name" value="P-loop containing nucleoside triphosphate hydrolases"/>
    <property type="match status" value="1"/>
</dbReference>
<evidence type="ECO:0000256" key="6">
    <source>
        <dbReference type="ARBA" id="ARBA00022967"/>
    </source>
</evidence>
<organism evidence="9 10">
    <name type="scientific">Variovorax dokdonensis</name>
    <dbReference type="NCBI Taxonomy" id="344883"/>
    <lineage>
        <taxon>Bacteria</taxon>
        <taxon>Pseudomonadati</taxon>
        <taxon>Pseudomonadota</taxon>
        <taxon>Betaproteobacteria</taxon>
        <taxon>Burkholderiales</taxon>
        <taxon>Comamonadaceae</taxon>
        <taxon>Variovorax</taxon>
    </lineage>
</organism>
<name>A0ABT7N9W7_9BURK</name>
<dbReference type="Gene3D" id="2.40.50.100">
    <property type="match status" value="1"/>
</dbReference>
<proteinExistence type="predicted"/>
<dbReference type="Pfam" id="PF08402">
    <property type="entry name" value="TOBE_2"/>
    <property type="match status" value="1"/>
</dbReference>
<dbReference type="InterPro" id="IPR003593">
    <property type="entry name" value="AAA+_ATPase"/>
</dbReference>
<dbReference type="Proteomes" id="UP001174908">
    <property type="component" value="Unassembled WGS sequence"/>
</dbReference>
<evidence type="ECO:0000256" key="4">
    <source>
        <dbReference type="ARBA" id="ARBA00022741"/>
    </source>
</evidence>
<dbReference type="PANTHER" id="PTHR42781:SF5">
    <property type="entry name" value="PUTRESCINE TRANSPORT ATP-BINDING PROTEIN POTG"/>
    <property type="match status" value="1"/>
</dbReference>
<dbReference type="SMART" id="SM00382">
    <property type="entry name" value="AAA"/>
    <property type="match status" value="1"/>
</dbReference>
<keyword evidence="5 9" id="KW-0067">ATP-binding</keyword>
<dbReference type="GO" id="GO:0005524">
    <property type="term" value="F:ATP binding"/>
    <property type="evidence" value="ECO:0007669"/>
    <property type="project" value="UniProtKB-KW"/>
</dbReference>
<keyword evidence="2" id="KW-1003">Cell membrane</keyword>
<dbReference type="EMBL" id="JASZYV010000002">
    <property type="protein sequence ID" value="MDM0044741.1"/>
    <property type="molecule type" value="Genomic_DNA"/>
</dbReference>
<comment type="caution">
    <text evidence="9">The sequence shown here is derived from an EMBL/GenBank/DDBJ whole genome shotgun (WGS) entry which is preliminary data.</text>
</comment>
<evidence type="ECO:0000256" key="5">
    <source>
        <dbReference type="ARBA" id="ARBA00022840"/>
    </source>
</evidence>
<dbReference type="InterPro" id="IPR017666">
    <property type="entry name" value="AminoethylPonate_ABC_PhnT2"/>
</dbReference>
<protein>
    <submittedName>
        <fullName evidence="9">2-aminoethylphosphonate ABC transporter ATP-binding protein</fullName>
    </submittedName>
</protein>
<dbReference type="Gene3D" id="3.40.50.300">
    <property type="entry name" value="P-loop containing nucleotide triphosphate hydrolases"/>
    <property type="match status" value="1"/>
</dbReference>
<evidence type="ECO:0000256" key="1">
    <source>
        <dbReference type="ARBA" id="ARBA00022448"/>
    </source>
</evidence>
<keyword evidence="4" id="KW-0547">Nucleotide-binding</keyword>
<keyword evidence="1" id="KW-0813">Transport</keyword>
<dbReference type="InterPro" id="IPR027417">
    <property type="entry name" value="P-loop_NTPase"/>
</dbReference>